<feature type="compositionally biased region" description="Basic and acidic residues" evidence="1">
    <location>
        <begin position="11"/>
        <end position="29"/>
    </location>
</feature>
<evidence type="ECO:0000259" key="2">
    <source>
        <dbReference type="Pfam" id="PF04784"/>
    </source>
</evidence>
<dbReference type="OMA" id="VEIPWIC"/>
<evidence type="ECO:0000259" key="3">
    <source>
        <dbReference type="Pfam" id="PF14389"/>
    </source>
</evidence>
<dbReference type="PANTHER" id="PTHR23054">
    <property type="entry name" value="TERNARY COMPLEX FACTOR MIP1, LEUCINE-ZIPPER-RELATED"/>
    <property type="match status" value="1"/>
</dbReference>
<feature type="compositionally biased region" description="Basic residues" evidence="1">
    <location>
        <begin position="178"/>
        <end position="188"/>
    </location>
</feature>
<proteinExistence type="predicted"/>
<reference evidence="4 5" key="1">
    <citation type="journal article" date="2014" name="Genome Biol.">
        <title>Transcriptome and methylome profiling reveals relics of genome dominance in the mesopolyploid Brassica oleracea.</title>
        <authorList>
            <person name="Parkin I.A."/>
            <person name="Koh C."/>
            <person name="Tang H."/>
            <person name="Robinson S.J."/>
            <person name="Kagale S."/>
            <person name="Clarke W.E."/>
            <person name="Town C.D."/>
            <person name="Nixon J."/>
            <person name="Krishnakumar V."/>
            <person name="Bidwell S.L."/>
            <person name="Denoeud F."/>
            <person name="Belcram H."/>
            <person name="Links M.G."/>
            <person name="Just J."/>
            <person name="Clarke C."/>
            <person name="Bender T."/>
            <person name="Huebert T."/>
            <person name="Mason A.S."/>
            <person name="Pires J.C."/>
            <person name="Barker G."/>
            <person name="Moore J."/>
            <person name="Walley P.G."/>
            <person name="Manoli S."/>
            <person name="Batley J."/>
            <person name="Edwards D."/>
            <person name="Nelson M.N."/>
            <person name="Wang X."/>
            <person name="Paterson A.H."/>
            <person name="King G."/>
            <person name="Bancroft I."/>
            <person name="Chalhoub B."/>
            <person name="Sharpe A.G."/>
        </authorList>
    </citation>
    <scope>NUCLEOTIDE SEQUENCE</scope>
    <source>
        <strain evidence="4 5">cv. TO1000</strain>
    </source>
</reference>
<feature type="domain" description="DUF547" evidence="2">
    <location>
        <begin position="365"/>
        <end position="501"/>
    </location>
</feature>
<feature type="region of interest" description="Disordered" evidence="1">
    <location>
        <begin position="1"/>
        <end position="86"/>
    </location>
</feature>
<evidence type="ECO:0000313" key="4">
    <source>
        <dbReference type="EnsemblPlants" id="Bo9g069500.1"/>
    </source>
</evidence>
<keyword evidence="5" id="KW-1185">Reference proteome</keyword>
<dbReference type="Pfam" id="PF04784">
    <property type="entry name" value="DUF547"/>
    <property type="match status" value="1"/>
</dbReference>
<dbReference type="PANTHER" id="PTHR23054:SF26">
    <property type="entry name" value="ELECTRON TRANSPORTER"/>
    <property type="match status" value="1"/>
</dbReference>
<dbReference type="Pfam" id="PF14389">
    <property type="entry name" value="Lzipper-MIP1"/>
    <property type="match status" value="1"/>
</dbReference>
<evidence type="ECO:0000256" key="1">
    <source>
        <dbReference type="SAM" id="MobiDB-lite"/>
    </source>
</evidence>
<accession>A0A0D3E783</accession>
<dbReference type="Proteomes" id="UP000032141">
    <property type="component" value="Chromosome C9"/>
</dbReference>
<dbReference type="eggNOG" id="ENOG502QQTA">
    <property type="taxonomic scope" value="Eukaryota"/>
</dbReference>
<dbReference type="InterPro" id="IPR006869">
    <property type="entry name" value="DUF547"/>
</dbReference>
<name>A0A0D3E783_BRAOL</name>
<evidence type="ECO:0008006" key="6">
    <source>
        <dbReference type="Google" id="ProtNLM"/>
    </source>
</evidence>
<dbReference type="HOGENOM" id="CLU_019670_0_1_1"/>
<reference evidence="4" key="2">
    <citation type="submission" date="2015-03" db="UniProtKB">
        <authorList>
            <consortium name="EnsemblPlants"/>
        </authorList>
    </citation>
    <scope>IDENTIFICATION</scope>
</reference>
<evidence type="ECO:0000313" key="5">
    <source>
        <dbReference type="Proteomes" id="UP000032141"/>
    </source>
</evidence>
<sequence length="591" mass="67480">MGDLSLNKDGTNQRRNRENEDSWHCLDSHKHGRSKSASSERDLQVSSDGASPFPKHYPRMQTSSVQTTANKKPKALNAPSQDRASLERDVEQLHLRLQQEKSMRMVLEKAMGRASSSLSPRHRHFYSQAKELITEIELLEEEVANREHHVLSLYRNIFEETISRASSKQSSVISSPAHHIKQPPRKHPSVISNAFCSSNNFSLKPWHAMVTFKDLSRKPSKKDQSSQFQDNSCLPSIKSCSGQAKSYSKDSVTEITPSQRTLKDHLYQCPSKLSEEMVKCMASVYFWICSSSMSADPEKRKKDSPILSRLAASNVVIPSGGWRNVNRSIVEVSLISSDKRIFSQASYAINNYRLLVEQLERVSINQMEGNAKLAFWINIYNALLMHAYLAYGVPANSLRRLALFHKSAYNIGGHIINANTIEYSIFCFRTPRNGRWFETIITTALRKKPTEDKVSLKFSLHNPEPSLCFALCTGVLSDPVLKAYTATNIKEELEASKREFLRANMVVKTQKKVFLPKIIERFTKEASLSLDDLVRWLIDNSDEKLGESIQKCVEGNPNYKKASQVIEWLPYSSRFRYVFSKDLMEKKLWWV</sequence>
<feature type="domain" description="Ternary complex factor MIP1 leucine-zipper" evidence="3">
    <location>
        <begin position="80"/>
        <end position="160"/>
    </location>
</feature>
<dbReference type="AlphaFoldDB" id="A0A0D3E783"/>
<dbReference type="Gramene" id="Bo9g069500.1">
    <property type="protein sequence ID" value="Bo9g069500.1"/>
    <property type="gene ID" value="Bo9g069500"/>
</dbReference>
<dbReference type="STRING" id="109376.A0A0D3E783"/>
<dbReference type="InterPro" id="IPR025757">
    <property type="entry name" value="MIP1_Leuzipper"/>
</dbReference>
<dbReference type="EnsemblPlants" id="Bo9g069500.1">
    <property type="protein sequence ID" value="Bo9g069500.1"/>
    <property type="gene ID" value="Bo9g069500"/>
</dbReference>
<feature type="region of interest" description="Disordered" evidence="1">
    <location>
        <begin position="169"/>
        <end position="188"/>
    </location>
</feature>
<protein>
    <recommendedName>
        <fullName evidence="6">DUF547 domain-containing protein</fullName>
    </recommendedName>
</protein>
<feature type="compositionally biased region" description="Polar residues" evidence="1">
    <location>
        <begin position="60"/>
        <end position="70"/>
    </location>
</feature>
<organism evidence="4 5">
    <name type="scientific">Brassica oleracea var. oleracea</name>
    <dbReference type="NCBI Taxonomy" id="109376"/>
    <lineage>
        <taxon>Eukaryota</taxon>
        <taxon>Viridiplantae</taxon>
        <taxon>Streptophyta</taxon>
        <taxon>Embryophyta</taxon>
        <taxon>Tracheophyta</taxon>
        <taxon>Spermatophyta</taxon>
        <taxon>Magnoliopsida</taxon>
        <taxon>eudicotyledons</taxon>
        <taxon>Gunneridae</taxon>
        <taxon>Pentapetalae</taxon>
        <taxon>rosids</taxon>
        <taxon>malvids</taxon>
        <taxon>Brassicales</taxon>
        <taxon>Brassicaceae</taxon>
        <taxon>Brassiceae</taxon>
        <taxon>Brassica</taxon>
    </lineage>
</organism>